<dbReference type="Gene3D" id="3.10.129.10">
    <property type="entry name" value="Hotdog Thioesterase"/>
    <property type="match status" value="1"/>
</dbReference>
<keyword evidence="3" id="KW-1185">Reference proteome</keyword>
<gene>
    <name evidence="2" type="ORF">GCM10010269_69390</name>
</gene>
<sequence>MGRAYATVGPPALTLKLEMRYRRPVPLETRLVLTAEVIEVAERRRSVRGTICAEADLDRPLVEADGLLVVPRPDQSDSLFAGVSRAE</sequence>
<reference evidence="2" key="1">
    <citation type="journal article" date="2014" name="Int. J. Syst. Evol. Microbiol.">
        <title>Complete genome sequence of Corynebacterium casei LMG S-19264T (=DSM 44701T), isolated from a smear-ripened cheese.</title>
        <authorList>
            <consortium name="US DOE Joint Genome Institute (JGI-PGF)"/>
            <person name="Walter F."/>
            <person name="Albersmeier A."/>
            <person name="Kalinowski J."/>
            <person name="Ruckert C."/>
        </authorList>
    </citation>
    <scope>NUCLEOTIDE SEQUENCE</scope>
    <source>
        <strain evidence="2">JCM 4386</strain>
    </source>
</reference>
<dbReference type="AlphaFoldDB" id="A0A918G6A6"/>
<dbReference type="Proteomes" id="UP000606194">
    <property type="component" value="Unassembled WGS sequence"/>
</dbReference>
<dbReference type="InterPro" id="IPR029069">
    <property type="entry name" value="HotDog_dom_sf"/>
</dbReference>
<dbReference type="Pfam" id="PF03061">
    <property type="entry name" value="4HBT"/>
    <property type="match status" value="1"/>
</dbReference>
<reference evidence="2" key="2">
    <citation type="submission" date="2020-09" db="EMBL/GenBank/DDBJ databases">
        <authorList>
            <person name="Sun Q."/>
            <person name="Ohkuma M."/>
        </authorList>
    </citation>
    <scope>NUCLEOTIDE SEQUENCE</scope>
    <source>
        <strain evidence="2">JCM 4386</strain>
    </source>
</reference>
<evidence type="ECO:0000313" key="2">
    <source>
        <dbReference type="EMBL" id="GGS20608.1"/>
    </source>
</evidence>
<protein>
    <recommendedName>
        <fullName evidence="1">Thioesterase domain-containing protein</fullName>
    </recommendedName>
</protein>
<accession>A0A918G6A6</accession>
<feature type="domain" description="Thioesterase" evidence="1">
    <location>
        <begin position="9"/>
        <end position="55"/>
    </location>
</feature>
<evidence type="ECO:0000313" key="3">
    <source>
        <dbReference type="Proteomes" id="UP000606194"/>
    </source>
</evidence>
<evidence type="ECO:0000259" key="1">
    <source>
        <dbReference type="Pfam" id="PF03061"/>
    </source>
</evidence>
<organism evidence="2 3">
    <name type="scientific">Streptomyces humidus</name>
    <dbReference type="NCBI Taxonomy" id="52259"/>
    <lineage>
        <taxon>Bacteria</taxon>
        <taxon>Bacillati</taxon>
        <taxon>Actinomycetota</taxon>
        <taxon>Actinomycetes</taxon>
        <taxon>Kitasatosporales</taxon>
        <taxon>Streptomycetaceae</taxon>
        <taxon>Streptomyces</taxon>
    </lineage>
</organism>
<dbReference type="CDD" id="cd03440">
    <property type="entry name" value="hot_dog"/>
    <property type="match status" value="1"/>
</dbReference>
<name>A0A918G6A6_9ACTN</name>
<dbReference type="InterPro" id="IPR006683">
    <property type="entry name" value="Thioestr_dom"/>
</dbReference>
<dbReference type="EMBL" id="BMTL01000038">
    <property type="protein sequence ID" value="GGS20608.1"/>
    <property type="molecule type" value="Genomic_DNA"/>
</dbReference>
<proteinExistence type="predicted"/>
<dbReference type="SUPFAM" id="SSF54637">
    <property type="entry name" value="Thioesterase/thiol ester dehydrase-isomerase"/>
    <property type="match status" value="1"/>
</dbReference>
<comment type="caution">
    <text evidence="2">The sequence shown here is derived from an EMBL/GenBank/DDBJ whole genome shotgun (WGS) entry which is preliminary data.</text>
</comment>